<evidence type="ECO:0000259" key="5">
    <source>
        <dbReference type="PROSITE" id="PS50853"/>
    </source>
</evidence>
<name>A0A8J7MK45_9BACT</name>
<dbReference type="InterPro" id="IPR023296">
    <property type="entry name" value="Glyco_hydro_beta-prop_sf"/>
</dbReference>
<dbReference type="CDD" id="cd08982">
    <property type="entry name" value="GH43-like"/>
    <property type="match status" value="1"/>
</dbReference>
<dbReference type="GO" id="GO:0005975">
    <property type="term" value="P:carbohydrate metabolic process"/>
    <property type="evidence" value="ECO:0007669"/>
    <property type="project" value="InterPro"/>
</dbReference>
<dbReference type="Pfam" id="PF07691">
    <property type="entry name" value="PA14"/>
    <property type="match status" value="1"/>
</dbReference>
<dbReference type="PROSITE" id="PS50853">
    <property type="entry name" value="FN3"/>
    <property type="match status" value="1"/>
</dbReference>
<keyword evidence="2" id="KW-0378">Hydrolase</keyword>
<keyword evidence="8" id="KW-1185">Reference proteome</keyword>
<organism evidence="7 8">
    <name type="scientific">Persicirhabdus sediminis</name>
    <dbReference type="NCBI Taxonomy" id="454144"/>
    <lineage>
        <taxon>Bacteria</taxon>
        <taxon>Pseudomonadati</taxon>
        <taxon>Verrucomicrobiota</taxon>
        <taxon>Verrucomicrobiia</taxon>
        <taxon>Verrucomicrobiales</taxon>
        <taxon>Verrucomicrobiaceae</taxon>
        <taxon>Persicirhabdus</taxon>
    </lineage>
</organism>
<dbReference type="RefSeq" id="WP_200312487.1">
    <property type="nucleotide sequence ID" value="NZ_JAENIM010000045.1"/>
</dbReference>
<dbReference type="PROSITE" id="PS51820">
    <property type="entry name" value="PA14"/>
    <property type="match status" value="1"/>
</dbReference>
<comment type="similarity">
    <text evidence="1">Belongs to the glycosyl hydrolase 43 family.</text>
</comment>
<dbReference type="EMBL" id="JAENIM010000045">
    <property type="protein sequence ID" value="MBK1792478.1"/>
    <property type="molecule type" value="Genomic_DNA"/>
</dbReference>
<dbReference type="Gene3D" id="2.60.120.380">
    <property type="match status" value="1"/>
</dbReference>
<accession>A0A8J7MK45</accession>
<dbReference type="Gene3D" id="2.115.10.20">
    <property type="entry name" value="Glycosyl hydrolase domain, family 43"/>
    <property type="match status" value="1"/>
</dbReference>
<sequence>MKTFCNPIDINYRFDNNRWRQAADPVVTFFEGNYYLFASKCGGYYVSPDMKDWQLIEPKGMPELAIEEYAPASMVYNGELYYMVCREENLYRAKDAKAGIWERVGPMRKVVDPAFLVDDDNRVYMYWGCWKIWGVELDPNNNFAEIGEPKFLFTHDVANRGWEGSGDDHTLGRSDDSPGKTPWTEGVWMTKHNDKYYMQVSAPGTGWVSYADGGAVSDSPLGNFQHLDYNPISMKATGHAPGAGHGAEFIYKDGMQWRVDTTVISNLALFERRINMFRAGFDKDDVMFTDTYLSCLPQYLPGEDNGDASTNNLKGWMLLSYGKPATASSSHPNTPVELAFDEDMKTIWSTAESANQAGTIITGKDLVEGSWKGEYFTNMKLEGKPALQRQDAEINFHWDASPAPELPADGFSCRWTGTYTATCDGSHDFLLTGDDGIRLFVDDKLVANDWSNHGPRLTVGSIDLIAGQQYKLRLEHYEHVGGATAKLAIQLPASANQNSFTGNWLQVDLEAPAEVHAIQVNHGEYKADSVKHDRSGNFRYTIEHSNDGKTWHTTVDRSAGIGDHPHDYMELSKPVTARYFKIREIETPYRANFSIRDFRIFGFGPGEAPALPANIKAIRDVNDARNVTITWDSTAENAEGYVVRYGIAPDKLYNSYIIRGEQKCQINALTVGVDYFFAVDAFNSAGINQAKTTTPITNPAE</sequence>
<dbReference type="SUPFAM" id="SSF49785">
    <property type="entry name" value="Galactose-binding domain-like"/>
    <property type="match status" value="1"/>
</dbReference>
<feature type="domain" description="PA14" evidence="6">
    <location>
        <begin position="366"/>
        <end position="503"/>
    </location>
</feature>
<dbReference type="Gene3D" id="2.60.40.10">
    <property type="entry name" value="Immunoglobulins"/>
    <property type="match status" value="1"/>
</dbReference>
<dbReference type="Pfam" id="PF00754">
    <property type="entry name" value="F5_F8_type_C"/>
    <property type="match status" value="1"/>
</dbReference>
<evidence type="ECO:0000259" key="6">
    <source>
        <dbReference type="PROSITE" id="PS51820"/>
    </source>
</evidence>
<dbReference type="PROSITE" id="PS50022">
    <property type="entry name" value="FA58C_3"/>
    <property type="match status" value="1"/>
</dbReference>
<dbReference type="InterPro" id="IPR036116">
    <property type="entry name" value="FN3_sf"/>
</dbReference>
<evidence type="ECO:0000313" key="7">
    <source>
        <dbReference type="EMBL" id="MBK1792478.1"/>
    </source>
</evidence>
<protein>
    <submittedName>
        <fullName evidence="7">Family 43 glycosylhydrolase</fullName>
    </submittedName>
</protein>
<evidence type="ECO:0000256" key="3">
    <source>
        <dbReference type="ARBA" id="ARBA00023295"/>
    </source>
</evidence>
<dbReference type="InterPro" id="IPR008979">
    <property type="entry name" value="Galactose-bd-like_sf"/>
</dbReference>
<dbReference type="InterPro" id="IPR037524">
    <property type="entry name" value="PA14/GLEYA"/>
</dbReference>
<dbReference type="InterPro" id="IPR011658">
    <property type="entry name" value="PA14_dom"/>
</dbReference>
<evidence type="ECO:0000259" key="4">
    <source>
        <dbReference type="PROSITE" id="PS50022"/>
    </source>
</evidence>
<dbReference type="InterPro" id="IPR000421">
    <property type="entry name" value="FA58C"/>
</dbReference>
<dbReference type="CDD" id="cd00063">
    <property type="entry name" value="FN3"/>
    <property type="match status" value="1"/>
</dbReference>
<proteinExistence type="inferred from homology"/>
<feature type="domain" description="F5/8 type C" evidence="4">
    <location>
        <begin position="504"/>
        <end position="603"/>
    </location>
</feature>
<dbReference type="InterPro" id="IPR013783">
    <property type="entry name" value="Ig-like_fold"/>
</dbReference>
<dbReference type="SUPFAM" id="SSF75005">
    <property type="entry name" value="Arabinanase/levansucrase/invertase"/>
    <property type="match status" value="1"/>
</dbReference>
<dbReference type="InterPro" id="IPR006710">
    <property type="entry name" value="Glyco_hydro_43"/>
</dbReference>
<comment type="caution">
    <text evidence="7">The sequence shown here is derived from an EMBL/GenBank/DDBJ whole genome shotgun (WGS) entry which is preliminary data.</text>
</comment>
<evidence type="ECO:0000256" key="2">
    <source>
        <dbReference type="ARBA" id="ARBA00022801"/>
    </source>
</evidence>
<dbReference type="AlphaFoldDB" id="A0A8J7MK45"/>
<dbReference type="GO" id="GO:0004553">
    <property type="term" value="F:hydrolase activity, hydrolyzing O-glycosyl compounds"/>
    <property type="evidence" value="ECO:0007669"/>
    <property type="project" value="InterPro"/>
</dbReference>
<dbReference type="SUPFAM" id="SSF56988">
    <property type="entry name" value="Anthrax protective antigen"/>
    <property type="match status" value="1"/>
</dbReference>
<dbReference type="Gene3D" id="2.60.120.260">
    <property type="entry name" value="Galactose-binding domain-like"/>
    <property type="match status" value="2"/>
</dbReference>
<feature type="domain" description="Fibronectin type-III" evidence="5">
    <location>
        <begin position="611"/>
        <end position="701"/>
    </location>
</feature>
<reference evidence="7" key="1">
    <citation type="submission" date="2021-01" db="EMBL/GenBank/DDBJ databases">
        <title>Modified the classification status of verrucomicrobia.</title>
        <authorList>
            <person name="Feng X."/>
        </authorList>
    </citation>
    <scope>NUCLEOTIDE SEQUENCE</scope>
    <source>
        <strain evidence="7">_KCTC 22039</strain>
    </source>
</reference>
<gene>
    <name evidence="7" type="ORF">JIN82_15040</name>
</gene>
<evidence type="ECO:0000313" key="8">
    <source>
        <dbReference type="Proteomes" id="UP000624703"/>
    </source>
</evidence>
<dbReference type="SUPFAM" id="SSF49265">
    <property type="entry name" value="Fibronectin type III"/>
    <property type="match status" value="1"/>
</dbReference>
<dbReference type="Proteomes" id="UP000624703">
    <property type="component" value="Unassembled WGS sequence"/>
</dbReference>
<dbReference type="SMART" id="SM00758">
    <property type="entry name" value="PA14"/>
    <property type="match status" value="1"/>
</dbReference>
<dbReference type="Pfam" id="PF04616">
    <property type="entry name" value="Glyco_hydro_43"/>
    <property type="match status" value="1"/>
</dbReference>
<keyword evidence="3" id="KW-0326">Glycosidase</keyword>
<evidence type="ECO:0000256" key="1">
    <source>
        <dbReference type="ARBA" id="ARBA00009865"/>
    </source>
</evidence>
<dbReference type="InterPro" id="IPR003961">
    <property type="entry name" value="FN3_dom"/>
</dbReference>